<name>A0A1Q9GWQ5_PHODP</name>
<dbReference type="EMBL" id="CP061855">
    <property type="protein sequence ID" value="QOD58149.1"/>
    <property type="molecule type" value="Genomic_DNA"/>
</dbReference>
<evidence type="ECO:0000313" key="2">
    <source>
        <dbReference type="EMBL" id="BAX55600.1"/>
    </source>
</evidence>
<accession>A0A1Q9GWQ5</accession>
<evidence type="ECO:0000259" key="1">
    <source>
        <dbReference type="Pfam" id="PF03070"/>
    </source>
</evidence>
<organism evidence="2 4">
    <name type="scientific">Photobacterium damsela subsp. piscicida</name>
    <name type="common">Pasteurella piscicida</name>
    <dbReference type="NCBI Taxonomy" id="38294"/>
    <lineage>
        <taxon>Bacteria</taxon>
        <taxon>Pseudomonadati</taxon>
        <taxon>Pseudomonadota</taxon>
        <taxon>Gammaproteobacteria</taxon>
        <taxon>Vibrionales</taxon>
        <taxon>Vibrionaceae</taxon>
        <taxon>Photobacterium</taxon>
    </lineage>
</organism>
<evidence type="ECO:0000313" key="4">
    <source>
        <dbReference type="Proteomes" id="UP000218676"/>
    </source>
</evidence>
<dbReference type="SUPFAM" id="SSF48613">
    <property type="entry name" value="Heme oxygenase-like"/>
    <property type="match status" value="1"/>
</dbReference>
<proteinExistence type="predicted"/>
<dbReference type="InterPro" id="IPR004305">
    <property type="entry name" value="Thiaminase-2/PQQC"/>
</dbReference>
<reference evidence="3 5" key="3">
    <citation type="submission" date="2020-09" db="EMBL/GenBank/DDBJ databases">
        <title>Complete, closed and curated genome sequences of Photobacterium damselae subsp. piscicida isolates from Australia indicate localised evolution and additional plasmid-borne pathogenicity mechanisms.</title>
        <authorList>
            <person name="Baseggio L."/>
            <person name="Silayeva O."/>
            <person name="Buller N."/>
            <person name="Landos M."/>
            <person name="Engelstaedter J."/>
            <person name="Barnes A.C."/>
        </authorList>
    </citation>
    <scope>NUCLEOTIDE SEQUENCE [LARGE SCALE GENOMIC DNA]</scope>
    <source>
        <strain evidence="3 5">AS-16-0540-1</strain>
    </source>
</reference>
<dbReference type="Proteomes" id="UP000218676">
    <property type="component" value="Chromosome 2"/>
</dbReference>
<dbReference type="AlphaFoldDB" id="A0A1Q9GWQ5"/>
<dbReference type="InterPro" id="IPR050967">
    <property type="entry name" value="Thiamine_Salvage_TenA"/>
</dbReference>
<sequence length="219" mass="24761">MNYQDLITACQQDWNCYTQHNFVTQLAAGTLPHQAYLHYLKQDFLFLKHYARAYALAIYKADNLADMKQTLPGLQALIEHEMDHHVSYCGQWGLTASTMEDEPEDVGTVAYTRYVLETGLSGDLIDLFVALAPCAIGYAEIGEHLMSSPTTNKTHNPYLSWIELYGGADFQQGGSKSRQRLNDQLKDIALDSPKGQRLCQIFKTATRMEVGFWQQALDL</sequence>
<reference evidence="4" key="2">
    <citation type="submission" date="2017-05" db="EMBL/GenBank/DDBJ databases">
        <title>Whole genome sequence of fish pathogenic bacteria, Photobacterium damselae subsp. piscicida, strain 91-197, isolated from hybrid striped bass (Morone sp.) in USA.</title>
        <authorList>
            <person name="Teru Y."/>
            <person name="Hikima J."/>
            <person name="Kono T."/>
            <person name="Sakai M."/>
            <person name="Takano T."/>
            <person name="Hawke J.P."/>
            <person name="Takeyama H."/>
            <person name="Aoki T."/>
        </authorList>
    </citation>
    <scope>NUCLEOTIDE SEQUENCE [LARGE SCALE GENOMIC DNA]</scope>
    <source>
        <strain evidence="4">91-197</strain>
    </source>
</reference>
<reference evidence="2" key="1">
    <citation type="journal article" date="2017" name="Genome Announc.">
        <title>Whole-Genome Sequence of Photobacterium damselae subsp. piscicida Strain 91-197, Isolated from Hybrid Striped Bass (Morone sp.) in the United States.</title>
        <authorList>
            <person name="Teru Y."/>
            <person name="Hikima J."/>
            <person name="Kono T."/>
            <person name="Sakai M."/>
            <person name="Takano T."/>
            <person name="Hawke J.P."/>
            <person name="Takeyama H."/>
            <person name="Aoki T."/>
        </authorList>
    </citation>
    <scope>NUCLEOTIDE SEQUENCE</scope>
    <source>
        <strain evidence="2">91-197</strain>
    </source>
</reference>
<dbReference type="PANTHER" id="PTHR43198">
    <property type="entry name" value="BIFUNCTIONAL TH2 PROTEIN"/>
    <property type="match status" value="1"/>
</dbReference>
<dbReference type="CDD" id="cd19367">
    <property type="entry name" value="TenA_C_ScTHI20-like"/>
    <property type="match status" value="1"/>
</dbReference>
<dbReference type="PANTHER" id="PTHR43198:SF2">
    <property type="entry name" value="SI:CH1073-67J19.1-RELATED"/>
    <property type="match status" value="1"/>
</dbReference>
<dbReference type="EMBL" id="AP018046">
    <property type="protein sequence ID" value="BAX55600.1"/>
    <property type="molecule type" value="Genomic_DNA"/>
</dbReference>
<dbReference type="InterPro" id="IPR016084">
    <property type="entry name" value="Haem_Oase-like_multi-hlx"/>
</dbReference>
<protein>
    <submittedName>
        <fullName evidence="3">TenA family protein</fullName>
    </submittedName>
    <submittedName>
        <fullName evidence="2">Thiaminase-2</fullName>
    </submittedName>
</protein>
<dbReference type="Proteomes" id="UP000516656">
    <property type="component" value="Chromosome 2"/>
</dbReference>
<dbReference type="GO" id="GO:0005829">
    <property type="term" value="C:cytosol"/>
    <property type="evidence" value="ECO:0007669"/>
    <property type="project" value="TreeGrafter"/>
</dbReference>
<dbReference type="RefSeq" id="WP_044179722.1">
    <property type="nucleotide sequence ID" value="NZ_AP018046.1"/>
</dbReference>
<evidence type="ECO:0000313" key="3">
    <source>
        <dbReference type="EMBL" id="QOD58149.1"/>
    </source>
</evidence>
<gene>
    <name evidence="3" type="ORF">IC627_20390</name>
    <name evidence="2" type="ORF">PDPUS_2_01014</name>
</gene>
<dbReference type="Pfam" id="PF03070">
    <property type="entry name" value="TENA_THI-4"/>
    <property type="match status" value="1"/>
</dbReference>
<dbReference type="Gene3D" id="1.20.910.10">
    <property type="entry name" value="Heme oxygenase-like"/>
    <property type="match status" value="1"/>
</dbReference>
<evidence type="ECO:0000313" key="5">
    <source>
        <dbReference type="Proteomes" id="UP000516656"/>
    </source>
</evidence>
<feature type="domain" description="Thiaminase-2/PQQC" evidence="1">
    <location>
        <begin position="11"/>
        <end position="218"/>
    </location>
</feature>